<evidence type="ECO:0000256" key="1">
    <source>
        <dbReference type="SAM" id="MobiDB-lite"/>
    </source>
</evidence>
<dbReference type="EMBL" id="CP003563">
    <property type="protein sequence ID" value="AFL52165.1"/>
    <property type="molecule type" value="Genomic_DNA"/>
</dbReference>
<dbReference type="eggNOG" id="COG3311">
    <property type="taxonomic scope" value="Bacteria"/>
</dbReference>
<gene>
    <name evidence="2" type="ORF">USDA257_c36080</name>
</gene>
<dbReference type="STRING" id="1185652.USDA257_c36080"/>
<organism evidence="2 3">
    <name type="scientific">Sinorhizobium fredii (strain USDA 257)</name>
    <dbReference type="NCBI Taxonomy" id="1185652"/>
    <lineage>
        <taxon>Bacteria</taxon>
        <taxon>Pseudomonadati</taxon>
        <taxon>Pseudomonadota</taxon>
        <taxon>Alphaproteobacteria</taxon>
        <taxon>Hyphomicrobiales</taxon>
        <taxon>Rhizobiaceae</taxon>
        <taxon>Sinorhizobium/Ensifer group</taxon>
        <taxon>Sinorhizobium</taxon>
    </lineage>
</organism>
<protein>
    <submittedName>
        <fullName evidence="2">Uncharacterized protein</fullName>
    </submittedName>
</protein>
<dbReference type="KEGG" id="sfd:USDA257_c36080"/>
<proteinExistence type="predicted"/>
<dbReference type="HOGENOM" id="CLU_191265_1_0_5"/>
<reference evidence="2 3" key="1">
    <citation type="journal article" date="2012" name="J. Bacteriol.">
        <title>Complete genome sequence of the broad-host-range strain Sinorhizobium fredii USDA257.</title>
        <authorList>
            <person name="Schuldes J."/>
            <person name="Rodriguez Orbegoso M."/>
            <person name="Schmeisser C."/>
            <person name="Krishnan H.B."/>
            <person name="Daniel R."/>
            <person name="Streit W.R."/>
        </authorList>
    </citation>
    <scope>NUCLEOTIDE SEQUENCE [LARGE SCALE GENOMIC DNA]</scope>
    <source>
        <strain evidence="2 3">USDA 257</strain>
    </source>
</reference>
<dbReference type="PATRIC" id="fig|1185652.3.peg.3743"/>
<evidence type="ECO:0000313" key="3">
    <source>
        <dbReference type="Proteomes" id="UP000006180"/>
    </source>
</evidence>
<feature type="region of interest" description="Disordered" evidence="1">
    <location>
        <begin position="1"/>
        <end position="20"/>
    </location>
</feature>
<dbReference type="Proteomes" id="UP000006180">
    <property type="component" value="Chromosome"/>
</dbReference>
<dbReference type="AlphaFoldDB" id="I3X8F9"/>
<name>I3X8F9_SINF2</name>
<sequence length="82" mass="9296">MPKTDPHGWPPRGLSREESARYVGVSPAKFDTLVADKRMPKPKRIDGRTVWDRYQLDACFDDLPTEKSGIEAQLEASGPRIR</sequence>
<accession>I3X8F9</accession>
<dbReference type="RefSeq" id="WP_014764303.1">
    <property type="nucleotide sequence ID" value="NC_018000.1"/>
</dbReference>
<evidence type="ECO:0000313" key="2">
    <source>
        <dbReference type="EMBL" id="AFL52165.1"/>
    </source>
</evidence>